<protein>
    <recommendedName>
        <fullName evidence="4">Secreted protein</fullName>
    </recommendedName>
</protein>
<feature type="chain" id="PRO_5004238074" description="Secreted protein" evidence="1">
    <location>
        <begin position="23"/>
        <end position="116"/>
    </location>
</feature>
<dbReference type="GeneID" id="3554308"/>
<evidence type="ECO:0000256" key="1">
    <source>
        <dbReference type="SAM" id="SignalP"/>
    </source>
</evidence>
<organism evidence="2 3">
    <name type="scientific">Trypanosoma cruzi (strain CL Brener)</name>
    <dbReference type="NCBI Taxonomy" id="353153"/>
    <lineage>
        <taxon>Eukaryota</taxon>
        <taxon>Discoba</taxon>
        <taxon>Euglenozoa</taxon>
        <taxon>Kinetoplastea</taxon>
        <taxon>Metakinetoplastina</taxon>
        <taxon>Trypanosomatida</taxon>
        <taxon>Trypanosomatidae</taxon>
        <taxon>Trypanosoma</taxon>
        <taxon>Schizotrypanum</taxon>
    </lineage>
</organism>
<dbReference type="RefSeq" id="XP_821404.1">
    <property type="nucleotide sequence ID" value="XM_816311.1"/>
</dbReference>
<accession>Q4E470</accession>
<dbReference type="Proteomes" id="UP000002296">
    <property type="component" value="Unassembled WGS sequence"/>
</dbReference>
<dbReference type="KEGG" id="tcr:504081.70"/>
<keyword evidence="3" id="KW-1185">Reference proteome</keyword>
<dbReference type="PaxDb" id="353153-Q4E470"/>
<evidence type="ECO:0000313" key="3">
    <source>
        <dbReference type="Proteomes" id="UP000002296"/>
    </source>
</evidence>
<name>Q4E470_TRYCC</name>
<evidence type="ECO:0008006" key="4">
    <source>
        <dbReference type="Google" id="ProtNLM"/>
    </source>
</evidence>
<keyword evidence="1" id="KW-0732">Signal</keyword>
<comment type="caution">
    <text evidence="2">The sequence shown here is derived from an EMBL/GenBank/DDBJ whole genome shotgun (WGS) entry which is preliminary data.</text>
</comment>
<feature type="signal peptide" evidence="1">
    <location>
        <begin position="1"/>
        <end position="22"/>
    </location>
</feature>
<sequence>MRVHRQLWLVWWVLAPCALCCGRGFWPFPVGCRYELGEMEVDVFSSCMVGGCWRCVPSLRGCRLVVRELCGWACCPLRMSSALSRCIRGAPSLSRCCILFLLSHRSADWLQRLHHG</sequence>
<evidence type="ECO:0000313" key="2">
    <source>
        <dbReference type="EMBL" id="EAN99553.1"/>
    </source>
</evidence>
<gene>
    <name evidence="2" type="ORF">Tc00.1047053504081.70</name>
</gene>
<dbReference type="AlphaFoldDB" id="Q4E470"/>
<reference evidence="2 3" key="1">
    <citation type="journal article" date="2005" name="Science">
        <title>The genome sequence of Trypanosoma cruzi, etiologic agent of Chagas disease.</title>
        <authorList>
            <person name="El-Sayed N.M."/>
            <person name="Myler P.J."/>
            <person name="Bartholomeu D.C."/>
            <person name="Nilsson D."/>
            <person name="Aggarwal G."/>
            <person name="Tran A.N."/>
            <person name="Ghedin E."/>
            <person name="Worthey E.A."/>
            <person name="Delcher A.L."/>
            <person name="Blandin G."/>
            <person name="Westenberger S.J."/>
            <person name="Caler E."/>
            <person name="Cerqueira G.C."/>
            <person name="Branche C."/>
            <person name="Haas B."/>
            <person name="Anupama A."/>
            <person name="Arner E."/>
            <person name="Aslund L."/>
            <person name="Attipoe P."/>
            <person name="Bontempi E."/>
            <person name="Bringaud F."/>
            <person name="Burton P."/>
            <person name="Cadag E."/>
            <person name="Campbell D.A."/>
            <person name="Carrington M."/>
            <person name="Crabtree J."/>
            <person name="Darban H."/>
            <person name="da Silveira J.F."/>
            <person name="de Jong P."/>
            <person name="Edwards K."/>
            <person name="Englund P.T."/>
            <person name="Fazelina G."/>
            <person name="Feldblyum T."/>
            <person name="Ferella M."/>
            <person name="Frasch A.C."/>
            <person name="Gull K."/>
            <person name="Horn D."/>
            <person name="Hou L."/>
            <person name="Huang Y."/>
            <person name="Kindlund E."/>
            <person name="Klingbeil M."/>
            <person name="Kluge S."/>
            <person name="Koo H."/>
            <person name="Lacerda D."/>
            <person name="Levin M.J."/>
            <person name="Lorenzi H."/>
            <person name="Louie T."/>
            <person name="Machado C.R."/>
            <person name="McCulloch R."/>
            <person name="McKenna A."/>
            <person name="Mizuno Y."/>
            <person name="Mottram J.C."/>
            <person name="Nelson S."/>
            <person name="Ochaya S."/>
            <person name="Osoegawa K."/>
            <person name="Pai G."/>
            <person name="Parsons M."/>
            <person name="Pentony M."/>
            <person name="Pettersson U."/>
            <person name="Pop M."/>
            <person name="Ramirez J.L."/>
            <person name="Rinta J."/>
            <person name="Robertson L."/>
            <person name="Salzberg S.L."/>
            <person name="Sanchez D.O."/>
            <person name="Seyler A."/>
            <person name="Sharma R."/>
            <person name="Shetty J."/>
            <person name="Simpson A.J."/>
            <person name="Sisk E."/>
            <person name="Tammi M.T."/>
            <person name="Tarleton R."/>
            <person name="Teixeira S."/>
            <person name="Van Aken S."/>
            <person name="Vogt C."/>
            <person name="Ward P.N."/>
            <person name="Wickstead B."/>
            <person name="Wortman J."/>
            <person name="White O."/>
            <person name="Fraser C.M."/>
            <person name="Stuart K.D."/>
            <person name="Andersson B."/>
        </authorList>
    </citation>
    <scope>NUCLEOTIDE SEQUENCE [LARGE SCALE GENOMIC DNA]</scope>
    <source>
        <strain evidence="2 3">CL Brener</strain>
    </source>
</reference>
<dbReference type="InParanoid" id="Q4E470"/>
<proteinExistence type="predicted"/>
<dbReference type="EMBL" id="AAHK01000015">
    <property type="protein sequence ID" value="EAN99553.1"/>
    <property type="molecule type" value="Genomic_DNA"/>
</dbReference>